<evidence type="ECO:0000256" key="3">
    <source>
        <dbReference type="ARBA" id="ARBA00023163"/>
    </source>
</evidence>
<dbReference type="SUPFAM" id="SSF46785">
    <property type="entry name" value="Winged helix' DNA-binding domain"/>
    <property type="match status" value="1"/>
</dbReference>
<dbReference type="Pfam" id="PF00392">
    <property type="entry name" value="GntR"/>
    <property type="match status" value="1"/>
</dbReference>
<dbReference type="SUPFAM" id="SSF48008">
    <property type="entry name" value="GntR ligand-binding domain-like"/>
    <property type="match status" value="1"/>
</dbReference>
<dbReference type="Proteomes" id="UP000446866">
    <property type="component" value="Unassembled WGS sequence"/>
</dbReference>
<dbReference type="PANTHER" id="PTHR43537">
    <property type="entry name" value="TRANSCRIPTIONAL REGULATOR, GNTR FAMILY"/>
    <property type="match status" value="1"/>
</dbReference>
<dbReference type="Gene3D" id="1.20.120.530">
    <property type="entry name" value="GntR ligand-binding domain-like"/>
    <property type="match status" value="1"/>
</dbReference>
<dbReference type="InterPro" id="IPR008920">
    <property type="entry name" value="TF_FadR/GntR_C"/>
</dbReference>
<accession>A0A845QMZ4</accession>
<dbReference type="PANTHER" id="PTHR43537:SF5">
    <property type="entry name" value="UXU OPERON TRANSCRIPTIONAL REGULATOR"/>
    <property type="match status" value="1"/>
</dbReference>
<proteinExistence type="predicted"/>
<dbReference type="Gene3D" id="1.10.10.10">
    <property type="entry name" value="Winged helix-like DNA-binding domain superfamily/Winged helix DNA-binding domain"/>
    <property type="match status" value="1"/>
</dbReference>
<dbReference type="SMART" id="SM00895">
    <property type="entry name" value="FCD"/>
    <property type="match status" value="1"/>
</dbReference>
<evidence type="ECO:0000313" key="5">
    <source>
        <dbReference type="EMBL" id="NBH61428.1"/>
    </source>
</evidence>
<dbReference type="PRINTS" id="PR00035">
    <property type="entry name" value="HTHGNTR"/>
</dbReference>
<feature type="domain" description="HTH gntR-type" evidence="4">
    <location>
        <begin position="54"/>
        <end position="121"/>
    </location>
</feature>
<dbReference type="InterPro" id="IPR000524">
    <property type="entry name" value="Tscrpt_reg_HTH_GntR"/>
</dbReference>
<evidence type="ECO:0000259" key="4">
    <source>
        <dbReference type="PROSITE" id="PS50949"/>
    </source>
</evidence>
<dbReference type="InterPro" id="IPR011711">
    <property type="entry name" value="GntR_C"/>
</dbReference>
<keyword evidence="2" id="KW-0238">DNA-binding</keyword>
<dbReference type="AlphaFoldDB" id="A0A845QMZ4"/>
<name>A0A845QMZ4_9FIRM</name>
<reference evidence="5 6" key="1">
    <citation type="submission" date="2018-08" db="EMBL/GenBank/DDBJ databases">
        <title>Murine metabolic-syndrome-specific gut microbial biobank.</title>
        <authorList>
            <person name="Liu C."/>
        </authorList>
    </citation>
    <scope>NUCLEOTIDE SEQUENCE [LARGE SCALE GENOMIC DNA]</scope>
    <source>
        <strain evidence="5 6">28</strain>
    </source>
</reference>
<protein>
    <submittedName>
        <fullName evidence="5">FadR family transcriptional regulator</fullName>
    </submittedName>
</protein>
<evidence type="ECO:0000256" key="2">
    <source>
        <dbReference type="ARBA" id="ARBA00023125"/>
    </source>
</evidence>
<dbReference type="GO" id="GO:0003677">
    <property type="term" value="F:DNA binding"/>
    <property type="evidence" value="ECO:0007669"/>
    <property type="project" value="UniProtKB-KW"/>
</dbReference>
<comment type="caution">
    <text evidence="5">The sequence shown here is derived from an EMBL/GenBank/DDBJ whole genome shotgun (WGS) entry which is preliminary data.</text>
</comment>
<gene>
    <name evidence="5" type="ORF">D0435_07175</name>
</gene>
<organism evidence="5 6">
    <name type="scientific">Anaerotruncus colihominis</name>
    <dbReference type="NCBI Taxonomy" id="169435"/>
    <lineage>
        <taxon>Bacteria</taxon>
        <taxon>Bacillati</taxon>
        <taxon>Bacillota</taxon>
        <taxon>Clostridia</taxon>
        <taxon>Eubacteriales</taxon>
        <taxon>Oscillospiraceae</taxon>
        <taxon>Anaerotruncus</taxon>
    </lineage>
</organism>
<dbReference type="InterPro" id="IPR036390">
    <property type="entry name" value="WH_DNA-bd_sf"/>
</dbReference>
<dbReference type="CDD" id="cd07377">
    <property type="entry name" value="WHTH_GntR"/>
    <property type="match status" value="1"/>
</dbReference>
<dbReference type="PROSITE" id="PS50949">
    <property type="entry name" value="HTH_GNTR"/>
    <property type="match status" value="1"/>
</dbReference>
<dbReference type="GO" id="GO:0003700">
    <property type="term" value="F:DNA-binding transcription factor activity"/>
    <property type="evidence" value="ECO:0007669"/>
    <property type="project" value="InterPro"/>
</dbReference>
<dbReference type="SMART" id="SM00345">
    <property type="entry name" value="HTH_GNTR"/>
    <property type="match status" value="1"/>
</dbReference>
<dbReference type="Pfam" id="PF07729">
    <property type="entry name" value="FCD"/>
    <property type="match status" value="1"/>
</dbReference>
<evidence type="ECO:0000256" key="1">
    <source>
        <dbReference type="ARBA" id="ARBA00023015"/>
    </source>
</evidence>
<sequence length="283" mass="32578">MTLTNRAIKSGKNPFCALTINCLTDILCQELRTLAEAYMEKTALLSKLAFTQYKTQSDYLAEKIKQMITHEEFEDGFVFPNENEFCKILNVSRGTLRDAYKKLDTQGFIERTKHGTYVKCRDTIAKQGNFTATLELASTKEMVEFISAFEPEAACLAAQKIDDAGIAQLELLMEECEQCVGNQTTLNEANYRFHEFIRMQAQNNLVTSILTAYYDIFNQYIINSIYYILKNSADTFRDTALAQHRELLEAFKVHDGEKVRLITREHLQADLKMYAMLKEKSER</sequence>
<keyword evidence="6" id="KW-1185">Reference proteome</keyword>
<keyword evidence="3" id="KW-0804">Transcription</keyword>
<evidence type="ECO:0000313" key="6">
    <source>
        <dbReference type="Proteomes" id="UP000446866"/>
    </source>
</evidence>
<dbReference type="EMBL" id="QXWK01000012">
    <property type="protein sequence ID" value="NBH61428.1"/>
    <property type="molecule type" value="Genomic_DNA"/>
</dbReference>
<dbReference type="InterPro" id="IPR036388">
    <property type="entry name" value="WH-like_DNA-bd_sf"/>
</dbReference>
<keyword evidence="1" id="KW-0805">Transcription regulation</keyword>